<accession>A0A1F5KBA7</accession>
<name>A0A1F5KBA7_9BACT</name>
<evidence type="ECO:0000313" key="2">
    <source>
        <dbReference type="Proteomes" id="UP000176527"/>
    </source>
</evidence>
<evidence type="ECO:0000313" key="1">
    <source>
        <dbReference type="EMBL" id="OGE37901.1"/>
    </source>
</evidence>
<gene>
    <name evidence="1" type="ORF">A3F00_00205</name>
</gene>
<dbReference type="EMBL" id="MFDE01000034">
    <property type="protein sequence ID" value="OGE37901.1"/>
    <property type="molecule type" value="Genomic_DNA"/>
</dbReference>
<comment type="caution">
    <text evidence="1">The sequence shown here is derived from an EMBL/GenBank/DDBJ whole genome shotgun (WGS) entry which is preliminary data.</text>
</comment>
<proteinExistence type="predicted"/>
<organism evidence="1 2">
    <name type="scientific">Candidatus Daviesbacteria bacterium RIFCSPHIGHO2_12_FULL_37_11</name>
    <dbReference type="NCBI Taxonomy" id="1797777"/>
    <lineage>
        <taxon>Bacteria</taxon>
        <taxon>Candidatus Daviesiibacteriota</taxon>
    </lineage>
</organism>
<dbReference type="AlphaFoldDB" id="A0A1F5KBA7"/>
<reference evidence="1 2" key="1">
    <citation type="journal article" date="2016" name="Nat. Commun.">
        <title>Thousands of microbial genomes shed light on interconnected biogeochemical processes in an aquifer system.</title>
        <authorList>
            <person name="Anantharaman K."/>
            <person name="Brown C.T."/>
            <person name="Hug L.A."/>
            <person name="Sharon I."/>
            <person name="Castelle C.J."/>
            <person name="Probst A.J."/>
            <person name="Thomas B.C."/>
            <person name="Singh A."/>
            <person name="Wilkins M.J."/>
            <person name="Karaoz U."/>
            <person name="Brodie E.L."/>
            <person name="Williams K.H."/>
            <person name="Hubbard S.S."/>
            <person name="Banfield J.F."/>
        </authorList>
    </citation>
    <scope>NUCLEOTIDE SEQUENCE [LARGE SCALE GENOMIC DNA]</scope>
</reference>
<sequence>MLQKDSEISLPEAIYHHEYVWHPIEGSVKGCVTLAERGANDLKYFWMENLNNADLKDKRHRFGIAELIAEARTRATLKLVIGPAVNIKHSRDHQFLCTEQKGVGIYLFDAANVGALTRQYPAFHSYESSLHDISTPGGLLEAIHRLDILFELRKRHNWRFNEEFQKALNTMPKLS</sequence>
<dbReference type="Proteomes" id="UP000176527">
    <property type="component" value="Unassembled WGS sequence"/>
</dbReference>
<protein>
    <submittedName>
        <fullName evidence="1">Uncharacterized protein</fullName>
    </submittedName>
</protein>